<proteinExistence type="predicted"/>
<dbReference type="EMBL" id="WMIE01000001">
    <property type="protein sequence ID" value="MTH76303.1"/>
    <property type="molecule type" value="Genomic_DNA"/>
</dbReference>
<dbReference type="Proteomes" id="UP000478183">
    <property type="component" value="Unassembled WGS sequence"/>
</dbReference>
<dbReference type="RefSeq" id="WP_155093688.1">
    <property type="nucleotide sequence ID" value="NZ_WMIE01000001.1"/>
</dbReference>
<accession>A0A6L6J2F1</accession>
<reference evidence="1 2" key="1">
    <citation type="submission" date="2019-11" db="EMBL/GenBank/DDBJ databases">
        <authorList>
            <person name="Dong K."/>
        </authorList>
    </citation>
    <scope>NUCLEOTIDE SEQUENCE [LARGE SCALE GENOMIC DNA]</scope>
    <source>
        <strain evidence="1 2">NBRC 111993</strain>
    </source>
</reference>
<name>A0A6L6J2F1_9RHOB</name>
<sequence length="273" mass="28576">MAQIIGTGDPVNPALATYFDSTIDFSGLGLTDRFEFKAPSIVRGDVSGTQRVSQINPIGTSRPLTQGVPASQPAYLAGGGPGGLTDALEFVKTRPDQMALGELAIGKLTKVLIIRPTITDAAVNQHLLSARSTGTGRNTWILRQTSGQLGMYAWVGDVSPNWGNAEIPAGGIPLDTWQAVAMCLDPDTRTVKCGVRATGAASWTWATAVWPVPYPPTQTLMTLGAHNALGTADSYSGRMAGALTFVGHDAHAEPALLDQINAWAFGSGSIFGL</sequence>
<keyword evidence="2" id="KW-1185">Reference proteome</keyword>
<evidence type="ECO:0000313" key="1">
    <source>
        <dbReference type="EMBL" id="MTH76303.1"/>
    </source>
</evidence>
<dbReference type="AlphaFoldDB" id="A0A6L6J2F1"/>
<evidence type="ECO:0000313" key="2">
    <source>
        <dbReference type="Proteomes" id="UP000478183"/>
    </source>
</evidence>
<protein>
    <submittedName>
        <fullName evidence="1">Uncharacterized protein</fullName>
    </submittedName>
</protein>
<organism evidence="1 2">
    <name type="scientific">Paracoccus aestuariivivens</name>
    <dbReference type="NCBI Taxonomy" id="1820333"/>
    <lineage>
        <taxon>Bacteria</taxon>
        <taxon>Pseudomonadati</taxon>
        <taxon>Pseudomonadota</taxon>
        <taxon>Alphaproteobacteria</taxon>
        <taxon>Rhodobacterales</taxon>
        <taxon>Paracoccaceae</taxon>
        <taxon>Paracoccus</taxon>
    </lineage>
</organism>
<comment type="caution">
    <text evidence="1">The sequence shown here is derived from an EMBL/GenBank/DDBJ whole genome shotgun (WGS) entry which is preliminary data.</text>
</comment>
<gene>
    <name evidence="1" type="ORF">GL286_01010</name>
</gene>